<dbReference type="GO" id="GO:0003729">
    <property type="term" value="F:mRNA binding"/>
    <property type="evidence" value="ECO:0007669"/>
    <property type="project" value="TreeGrafter"/>
</dbReference>
<dbReference type="SMART" id="SM00316">
    <property type="entry name" value="S1"/>
    <property type="match status" value="1"/>
</dbReference>
<dbReference type="Pfam" id="PF00575">
    <property type="entry name" value="S1"/>
    <property type="match status" value="1"/>
</dbReference>
<dbReference type="Proteomes" id="UP000001307">
    <property type="component" value="Unassembled WGS sequence"/>
</dbReference>
<name>E4Y347_OIKDI</name>
<dbReference type="Gene3D" id="2.40.50.140">
    <property type="entry name" value="Nucleic acid-binding proteins"/>
    <property type="match status" value="1"/>
</dbReference>
<evidence type="ECO:0000313" key="3">
    <source>
        <dbReference type="Proteomes" id="UP000001307"/>
    </source>
</evidence>
<sequence>KDVALRTKLIQLGELKVGEVFKGVVSNTTTFGCFVNIGLQRDGLIHNSKMRGQTLAPNQAVTVRIEEIKGEKLGLRLIEITT</sequence>
<dbReference type="SUPFAM" id="SSF50249">
    <property type="entry name" value="Nucleic acid-binding proteins"/>
    <property type="match status" value="1"/>
</dbReference>
<dbReference type="GO" id="GO:0006412">
    <property type="term" value="P:translation"/>
    <property type="evidence" value="ECO:0007669"/>
    <property type="project" value="TreeGrafter"/>
</dbReference>
<dbReference type="OrthoDB" id="995477at2759"/>
<dbReference type="AlphaFoldDB" id="E4Y347"/>
<dbReference type="InParanoid" id="E4Y347"/>
<evidence type="ECO:0000313" key="2">
    <source>
        <dbReference type="EMBL" id="CBY16271.1"/>
    </source>
</evidence>
<evidence type="ECO:0000259" key="1">
    <source>
        <dbReference type="PROSITE" id="PS50126"/>
    </source>
</evidence>
<dbReference type="PANTHER" id="PTHR10724:SF10">
    <property type="entry name" value="S1 RNA-BINDING DOMAIN-CONTAINING PROTEIN 1"/>
    <property type="match status" value="1"/>
</dbReference>
<dbReference type="InterPro" id="IPR012340">
    <property type="entry name" value="NA-bd_OB-fold"/>
</dbReference>
<feature type="domain" description="S1 motif" evidence="1">
    <location>
        <begin position="18"/>
        <end position="82"/>
    </location>
</feature>
<dbReference type="EMBL" id="FN654029">
    <property type="protein sequence ID" value="CBY16271.1"/>
    <property type="molecule type" value="Genomic_DNA"/>
</dbReference>
<proteinExistence type="predicted"/>
<feature type="non-terminal residue" evidence="2">
    <location>
        <position position="1"/>
    </location>
</feature>
<dbReference type="InterPro" id="IPR050437">
    <property type="entry name" value="Ribos_protein_bS1-like"/>
</dbReference>
<gene>
    <name evidence="2" type="ORF">GSOID_T00001392001</name>
</gene>
<accession>E4Y347</accession>
<protein>
    <recommendedName>
        <fullName evidence="1">S1 motif domain-containing protein</fullName>
    </recommendedName>
</protein>
<dbReference type="PANTHER" id="PTHR10724">
    <property type="entry name" value="30S RIBOSOMAL PROTEIN S1"/>
    <property type="match status" value="1"/>
</dbReference>
<dbReference type="GO" id="GO:0003735">
    <property type="term" value="F:structural constituent of ribosome"/>
    <property type="evidence" value="ECO:0007669"/>
    <property type="project" value="TreeGrafter"/>
</dbReference>
<dbReference type="PROSITE" id="PS50126">
    <property type="entry name" value="S1"/>
    <property type="match status" value="1"/>
</dbReference>
<organism evidence="2 3">
    <name type="scientific">Oikopleura dioica</name>
    <name type="common">Tunicate</name>
    <dbReference type="NCBI Taxonomy" id="34765"/>
    <lineage>
        <taxon>Eukaryota</taxon>
        <taxon>Metazoa</taxon>
        <taxon>Chordata</taxon>
        <taxon>Tunicata</taxon>
        <taxon>Appendicularia</taxon>
        <taxon>Copelata</taxon>
        <taxon>Oikopleuridae</taxon>
        <taxon>Oikopleura</taxon>
    </lineage>
</organism>
<dbReference type="InterPro" id="IPR003029">
    <property type="entry name" value="S1_domain"/>
</dbReference>
<reference evidence="2 3" key="1">
    <citation type="journal article" date="2010" name="Science">
        <title>Plasticity of animal genome architecture unmasked by rapid evolution of a pelagic tunicate.</title>
        <authorList>
            <person name="Denoeud F."/>
            <person name="Henriet S."/>
            <person name="Mungpakdee S."/>
            <person name="Aury J.M."/>
            <person name="Da Silva C."/>
            <person name="Brinkmann H."/>
            <person name="Mikhaleva J."/>
            <person name="Olsen L.C."/>
            <person name="Jubin C."/>
            <person name="Canestro C."/>
            <person name="Bouquet J.M."/>
            <person name="Danks G."/>
            <person name="Poulain J."/>
            <person name="Campsteijn C."/>
            <person name="Adamski M."/>
            <person name="Cross I."/>
            <person name="Yadetie F."/>
            <person name="Muffato M."/>
            <person name="Louis A."/>
            <person name="Butcher S."/>
            <person name="Tsagkogeorga G."/>
            <person name="Konrad A."/>
            <person name="Singh S."/>
            <person name="Jensen M.F."/>
            <person name="Cong E.H."/>
            <person name="Eikeseth-Otteraa H."/>
            <person name="Noel B."/>
            <person name="Anthouard V."/>
            <person name="Porcel B.M."/>
            <person name="Kachouri-Lafond R."/>
            <person name="Nishino A."/>
            <person name="Ugolini M."/>
            <person name="Chourrout P."/>
            <person name="Nishida H."/>
            <person name="Aasland R."/>
            <person name="Huzurbazar S."/>
            <person name="Westhof E."/>
            <person name="Delsuc F."/>
            <person name="Lehrach H."/>
            <person name="Reinhardt R."/>
            <person name="Weissenbach J."/>
            <person name="Roy S.W."/>
            <person name="Artiguenave F."/>
            <person name="Postlethwait J.H."/>
            <person name="Manak J.R."/>
            <person name="Thompson E.M."/>
            <person name="Jaillon O."/>
            <person name="Du Pasquier L."/>
            <person name="Boudinot P."/>
            <person name="Liberles D.A."/>
            <person name="Volff J.N."/>
            <person name="Philippe H."/>
            <person name="Lenhard B."/>
            <person name="Roest Crollius H."/>
            <person name="Wincker P."/>
            <person name="Chourrout D."/>
        </authorList>
    </citation>
    <scope>NUCLEOTIDE SEQUENCE [LARGE SCALE GENOMIC DNA]</scope>
</reference>
<keyword evidence="3" id="KW-1185">Reference proteome</keyword>